<keyword evidence="1" id="KW-0175">Coiled coil</keyword>
<evidence type="ECO:0000313" key="2">
    <source>
        <dbReference type="EMBL" id="QHT96168.1"/>
    </source>
</evidence>
<feature type="coiled-coil region" evidence="1">
    <location>
        <begin position="16"/>
        <end position="80"/>
    </location>
</feature>
<evidence type="ECO:0000256" key="1">
    <source>
        <dbReference type="SAM" id="Coils"/>
    </source>
</evidence>
<reference evidence="2" key="1">
    <citation type="journal article" date="2020" name="Nature">
        <title>Giant virus diversity and host interactions through global metagenomics.</title>
        <authorList>
            <person name="Schulz F."/>
            <person name="Roux S."/>
            <person name="Paez-Espino D."/>
            <person name="Jungbluth S."/>
            <person name="Walsh D.A."/>
            <person name="Denef V.J."/>
            <person name="McMahon K.D."/>
            <person name="Konstantinidis K.T."/>
            <person name="Eloe-Fadrosh E.A."/>
            <person name="Kyrpides N.C."/>
            <person name="Woyke T."/>
        </authorList>
    </citation>
    <scope>NUCLEOTIDE SEQUENCE</scope>
    <source>
        <strain evidence="2">GVMAG-M-3300024302-11</strain>
    </source>
</reference>
<proteinExistence type="predicted"/>
<sequence length="152" mass="17506">MTTDIINWLDIIKTHILALDEEINNKNNDINNIQNKNTELTDELDNLKKVSLVAGLTRQLDERNNKINFLTKQLDNLKKAPTKFIEPSPKILTDDSPDEKSTIDIGYEIINFEDTRLLKNIENRKLYYLSTNDSKGKYAGKISNKGKIKLKD</sequence>
<dbReference type="EMBL" id="MN740254">
    <property type="protein sequence ID" value="QHT96168.1"/>
    <property type="molecule type" value="Genomic_DNA"/>
</dbReference>
<protein>
    <submittedName>
        <fullName evidence="2">Uncharacterized protein</fullName>
    </submittedName>
</protein>
<dbReference type="AlphaFoldDB" id="A0A6C0ISI1"/>
<accession>A0A6C0ISI1</accession>
<organism evidence="2">
    <name type="scientific">viral metagenome</name>
    <dbReference type="NCBI Taxonomy" id="1070528"/>
    <lineage>
        <taxon>unclassified sequences</taxon>
        <taxon>metagenomes</taxon>
        <taxon>organismal metagenomes</taxon>
    </lineage>
</organism>
<name>A0A6C0ISI1_9ZZZZ</name>